<dbReference type="GO" id="GO:0004791">
    <property type="term" value="F:thioredoxin-disulfide reductase (NADPH) activity"/>
    <property type="evidence" value="ECO:0007669"/>
    <property type="project" value="UniProtKB-EC"/>
</dbReference>
<dbReference type="OrthoDB" id="9791874at2"/>
<gene>
    <name evidence="9" type="primary">yicG</name>
    <name evidence="9" type="ORF">ERS672216_01670</name>
</gene>
<keyword evidence="4 7" id="KW-0812">Transmembrane</keyword>
<evidence type="ECO:0000313" key="9">
    <source>
        <dbReference type="EMBL" id="CZE48938.1"/>
    </source>
</evidence>
<evidence type="ECO:0000259" key="8">
    <source>
        <dbReference type="Pfam" id="PF03458"/>
    </source>
</evidence>
<reference evidence="9 10" key="1">
    <citation type="submission" date="2016-02" db="EMBL/GenBank/DDBJ databases">
        <authorList>
            <consortium name="Pathogen Informatics"/>
        </authorList>
    </citation>
    <scope>NUCLEOTIDE SEQUENCE [LARGE SCALE GENOMIC DNA]</scope>
    <source>
        <strain evidence="9 10">RC20</strain>
    </source>
</reference>
<feature type="transmembrane region" description="Helical" evidence="7">
    <location>
        <begin position="172"/>
        <end position="194"/>
    </location>
</feature>
<evidence type="ECO:0000256" key="2">
    <source>
        <dbReference type="ARBA" id="ARBA00008193"/>
    </source>
</evidence>
<dbReference type="InterPro" id="IPR005115">
    <property type="entry name" value="Gly_transporter"/>
</dbReference>
<dbReference type="PANTHER" id="PTHR30506:SF3">
    <property type="entry name" value="UPF0126 INNER MEMBRANE PROTEIN YADS-RELATED"/>
    <property type="match status" value="1"/>
</dbReference>
<evidence type="ECO:0000256" key="1">
    <source>
        <dbReference type="ARBA" id="ARBA00004651"/>
    </source>
</evidence>
<comment type="similarity">
    <text evidence="2">Belongs to the UPF0126 family.</text>
</comment>
<feature type="transmembrane region" description="Helical" evidence="7">
    <location>
        <begin position="59"/>
        <end position="80"/>
    </location>
</feature>
<dbReference type="AlphaFoldDB" id="A0A128EHD5"/>
<accession>A0A128EHD5</accession>
<sequence>MDALLLNEYIGIASAALSGFFFAVKKECDWLGIFIAAFLTALGGGIMRDVLVGRPVYSFTHYMPVVLVISMMLLAIFLKLYKKRQHLEDKFIFIFTDAIDVVSFSIVGSIVSLQYGYNIFGVVLVAFANGVGGGILRDVLLNEVPWLLRTGLYGSISMAIGFIYYFMHMAGFTNMTCVMALFTFGIIFRMVAYYKKWHLPTLKEDI</sequence>
<feature type="domain" description="Glycine transporter" evidence="8">
    <location>
        <begin position="8"/>
        <end position="78"/>
    </location>
</feature>
<feature type="transmembrane region" description="Helical" evidence="7">
    <location>
        <begin position="6"/>
        <end position="23"/>
    </location>
</feature>
<comment type="subcellular location">
    <subcellularLocation>
        <location evidence="1">Cell membrane</location>
        <topology evidence="1">Multi-pass membrane protein</topology>
    </subcellularLocation>
</comment>
<organism evidence="9 10">
    <name type="scientific">Campylobacter geochelonis</name>
    <dbReference type="NCBI Taxonomy" id="1780362"/>
    <lineage>
        <taxon>Bacteria</taxon>
        <taxon>Pseudomonadati</taxon>
        <taxon>Campylobacterota</taxon>
        <taxon>Epsilonproteobacteria</taxon>
        <taxon>Campylobacterales</taxon>
        <taxon>Campylobacteraceae</taxon>
        <taxon>Campylobacter</taxon>
    </lineage>
</organism>
<name>A0A128EHD5_9BACT</name>
<feature type="transmembrane region" description="Helical" evidence="7">
    <location>
        <begin position="119"/>
        <end position="139"/>
    </location>
</feature>
<keyword evidence="6 7" id="KW-0472">Membrane</keyword>
<dbReference type="Pfam" id="PF03458">
    <property type="entry name" value="Gly_transporter"/>
    <property type="match status" value="2"/>
</dbReference>
<keyword evidence="10" id="KW-1185">Reference proteome</keyword>
<dbReference type="Proteomes" id="UP000069632">
    <property type="component" value="Unassembled WGS sequence"/>
</dbReference>
<dbReference type="RefSeq" id="WP_075493282.1">
    <property type="nucleotide sequence ID" value="NZ_CP053844.1"/>
</dbReference>
<evidence type="ECO:0000256" key="7">
    <source>
        <dbReference type="SAM" id="Phobius"/>
    </source>
</evidence>
<keyword evidence="5 7" id="KW-1133">Transmembrane helix</keyword>
<evidence type="ECO:0000256" key="6">
    <source>
        <dbReference type="ARBA" id="ARBA00023136"/>
    </source>
</evidence>
<dbReference type="PANTHER" id="PTHR30506">
    <property type="entry name" value="INNER MEMBRANE PROTEIN"/>
    <property type="match status" value="1"/>
</dbReference>
<dbReference type="EMBL" id="FIZP01000012">
    <property type="protein sequence ID" value="CZE48938.1"/>
    <property type="molecule type" value="Genomic_DNA"/>
</dbReference>
<feature type="transmembrane region" description="Helical" evidence="7">
    <location>
        <begin position="92"/>
        <end position="113"/>
    </location>
</feature>
<evidence type="ECO:0000256" key="5">
    <source>
        <dbReference type="ARBA" id="ARBA00022989"/>
    </source>
</evidence>
<protein>
    <submittedName>
        <fullName evidence="9">Thioredoxin reductase</fullName>
        <ecNumber evidence="9">1.8.1.9</ecNumber>
    </submittedName>
</protein>
<keyword evidence="3" id="KW-1003">Cell membrane</keyword>
<dbReference type="GO" id="GO:0005886">
    <property type="term" value="C:plasma membrane"/>
    <property type="evidence" value="ECO:0007669"/>
    <property type="project" value="UniProtKB-SubCell"/>
</dbReference>
<dbReference type="EC" id="1.8.1.9" evidence="9"/>
<feature type="transmembrane region" description="Helical" evidence="7">
    <location>
        <begin position="30"/>
        <end position="47"/>
    </location>
</feature>
<evidence type="ECO:0000313" key="10">
    <source>
        <dbReference type="Proteomes" id="UP000069632"/>
    </source>
</evidence>
<keyword evidence="9" id="KW-0560">Oxidoreductase</keyword>
<proteinExistence type="inferred from homology"/>
<feature type="domain" description="Glycine transporter" evidence="8">
    <location>
        <begin position="95"/>
        <end position="168"/>
    </location>
</feature>
<evidence type="ECO:0000256" key="3">
    <source>
        <dbReference type="ARBA" id="ARBA00022475"/>
    </source>
</evidence>
<evidence type="ECO:0000256" key="4">
    <source>
        <dbReference type="ARBA" id="ARBA00022692"/>
    </source>
</evidence>
<feature type="transmembrane region" description="Helical" evidence="7">
    <location>
        <begin position="146"/>
        <end position="166"/>
    </location>
</feature>